<feature type="region of interest" description="Disordered" evidence="1">
    <location>
        <begin position="98"/>
        <end position="142"/>
    </location>
</feature>
<feature type="domain" description="DUF7582" evidence="2">
    <location>
        <begin position="165"/>
        <end position="315"/>
    </location>
</feature>
<sequence>MAPITKDCISSPLEAGSSLLQSKRLPTALTMALEYVSERLARKEIHMTLIVIKKEVQVPSTMMTPDSTTLPSPVESIFSHASRASSLFSRKLSRRSSKSSVSSASSSSSSVASSTPSTSSSMSLSRTKYPSLPASPRDPNAVPRLNIKIATSSPALPCSTPTAPNQFGISLHHTTPLSPRETKILRHTILKAEKKFPEIGYGWLSPKPYTTYNSNPATNELIRRSIEQNEVLFASNGLRLVGLDHIYTFKTQLHAYSRTLTADALLATVDQLRLLVLAQNSLSITRAHLMRCYEWLGTSFPALVDVNQAYKTAYGGFSRTGAIDCQDERTRTVLPSLSVTTSFTNLRQTPAPSFRLGNSVTCSQASSDWTRSSQCSSYFSPSSSCGSPSPVTAIPLTAISMGESARGVDLNTAVSYQFDLEGALREDRGPHFRGPMTPNAFEDITPVTKGEWCFLNINALARQAAVETF</sequence>
<evidence type="ECO:0000313" key="3">
    <source>
        <dbReference type="EMBL" id="KAG9233972.1"/>
    </source>
</evidence>
<keyword evidence="4" id="KW-1185">Reference proteome</keyword>
<gene>
    <name evidence="3" type="ORF">BJ875DRAFT_462856</name>
</gene>
<reference evidence="3" key="1">
    <citation type="journal article" date="2021" name="IMA Fungus">
        <title>Genomic characterization of three marine fungi, including Emericellopsis atlantica sp. nov. with signatures of a generalist lifestyle and marine biomass degradation.</title>
        <authorList>
            <person name="Hagestad O.C."/>
            <person name="Hou L."/>
            <person name="Andersen J.H."/>
            <person name="Hansen E.H."/>
            <person name="Altermark B."/>
            <person name="Li C."/>
            <person name="Kuhnert E."/>
            <person name="Cox R.J."/>
            <person name="Crous P.W."/>
            <person name="Spatafora J.W."/>
            <person name="Lail K."/>
            <person name="Amirebrahimi M."/>
            <person name="Lipzen A."/>
            <person name="Pangilinan J."/>
            <person name="Andreopoulos W."/>
            <person name="Hayes R.D."/>
            <person name="Ng V."/>
            <person name="Grigoriev I.V."/>
            <person name="Jackson S.A."/>
            <person name="Sutton T.D.S."/>
            <person name="Dobson A.D.W."/>
            <person name="Rama T."/>
        </authorList>
    </citation>
    <scope>NUCLEOTIDE SEQUENCE</scope>
    <source>
        <strain evidence="3">TRa018bII</strain>
    </source>
</reference>
<accession>A0A9P7YIT8</accession>
<dbReference type="Pfam" id="PF24483">
    <property type="entry name" value="DUF7582"/>
    <property type="match status" value="1"/>
</dbReference>
<dbReference type="Proteomes" id="UP000824998">
    <property type="component" value="Unassembled WGS sequence"/>
</dbReference>
<organism evidence="3 4">
    <name type="scientific">Amylocarpus encephaloides</name>
    <dbReference type="NCBI Taxonomy" id="45428"/>
    <lineage>
        <taxon>Eukaryota</taxon>
        <taxon>Fungi</taxon>
        <taxon>Dikarya</taxon>
        <taxon>Ascomycota</taxon>
        <taxon>Pezizomycotina</taxon>
        <taxon>Leotiomycetes</taxon>
        <taxon>Helotiales</taxon>
        <taxon>Helotiales incertae sedis</taxon>
        <taxon>Amylocarpus</taxon>
    </lineage>
</organism>
<protein>
    <recommendedName>
        <fullName evidence="2">DUF7582 domain-containing protein</fullName>
    </recommendedName>
</protein>
<evidence type="ECO:0000313" key="4">
    <source>
        <dbReference type="Proteomes" id="UP000824998"/>
    </source>
</evidence>
<proteinExistence type="predicted"/>
<dbReference type="OrthoDB" id="5350192at2759"/>
<feature type="compositionally biased region" description="Low complexity" evidence="1">
    <location>
        <begin position="98"/>
        <end position="128"/>
    </location>
</feature>
<dbReference type="AlphaFoldDB" id="A0A9P7YIT8"/>
<dbReference type="InterPro" id="IPR056004">
    <property type="entry name" value="DUF7582"/>
</dbReference>
<dbReference type="EMBL" id="MU251480">
    <property type="protein sequence ID" value="KAG9233972.1"/>
    <property type="molecule type" value="Genomic_DNA"/>
</dbReference>
<comment type="caution">
    <text evidence="3">The sequence shown here is derived from an EMBL/GenBank/DDBJ whole genome shotgun (WGS) entry which is preliminary data.</text>
</comment>
<evidence type="ECO:0000259" key="2">
    <source>
        <dbReference type="Pfam" id="PF24483"/>
    </source>
</evidence>
<name>A0A9P7YIT8_9HELO</name>
<evidence type="ECO:0000256" key="1">
    <source>
        <dbReference type="SAM" id="MobiDB-lite"/>
    </source>
</evidence>